<gene>
    <name evidence="2" type="ORF">CcaverHIS019_0103610</name>
</gene>
<dbReference type="AlphaFoldDB" id="A0AA48IDB3"/>
<name>A0AA48IDB3_9TREE</name>
<sequence length="362" mass="40084">MSSSSPEQCSSDSPAPPPRSIPVPERLTPPQPASVLDFASFPHIRDAVVRASPRESLIALRAASRRLRDLCDSRLVRHIIFTANGAETPDGRIPSEDWYERAEVARCVAVAELATLSTRPVDVEPDMCLCPPGAHTCGAEALAPFLCNLQLVRLNNAGVQADYPILTAPRLSLHLDVVPNSLSAWAAAPGKIVQTACVSGADTVTMLVTYHPDHLLNHFGFYYWLSFPPALKHLVIHYRPRVDLPVAPRPRPVPEARELERPTLLQTFANSLCRGTHGGLRYSLVGLDQTWPGMYRAPEERDDKKLLSTELFAAARQEGKRLLGWDDETADECLARVRFPSLEEYRAQISDDLFACEMTECF</sequence>
<feature type="region of interest" description="Disordered" evidence="1">
    <location>
        <begin position="1"/>
        <end position="29"/>
    </location>
</feature>
<evidence type="ECO:0000313" key="3">
    <source>
        <dbReference type="Proteomes" id="UP001233271"/>
    </source>
</evidence>
<evidence type="ECO:0000313" key="2">
    <source>
        <dbReference type="EMBL" id="BEI87643.1"/>
    </source>
</evidence>
<dbReference type="RefSeq" id="XP_060452909.1">
    <property type="nucleotide sequence ID" value="XM_060599467.1"/>
</dbReference>
<accession>A0AA48IDB3</accession>
<organism evidence="2 3">
    <name type="scientific">Cutaneotrichosporon cavernicola</name>
    <dbReference type="NCBI Taxonomy" id="279322"/>
    <lineage>
        <taxon>Eukaryota</taxon>
        <taxon>Fungi</taxon>
        <taxon>Dikarya</taxon>
        <taxon>Basidiomycota</taxon>
        <taxon>Agaricomycotina</taxon>
        <taxon>Tremellomycetes</taxon>
        <taxon>Trichosporonales</taxon>
        <taxon>Trichosporonaceae</taxon>
        <taxon>Cutaneotrichosporon</taxon>
    </lineage>
</organism>
<dbReference type="GeneID" id="85491514"/>
<keyword evidence="3" id="KW-1185">Reference proteome</keyword>
<dbReference type="EMBL" id="AP028212">
    <property type="protein sequence ID" value="BEI87643.1"/>
    <property type="molecule type" value="Genomic_DNA"/>
</dbReference>
<reference evidence="2" key="1">
    <citation type="journal article" date="2023" name="BMC Genomics">
        <title>Chromosome-level genome assemblies of Cutaneotrichosporon spp. (Trichosporonales, Basidiomycota) reveal imbalanced evolution between nucleotide sequences and chromosome synteny.</title>
        <authorList>
            <person name="Kobayashi Y."/>
            <person name="Kayamori A."/>
            <person name="Aoki K."/>
            <person name="Shiwa Y."/>
            <person name="Matsutani M."/>
            <person name="Fujita N."/>
            <person name="Sugita T."/>
            <person name="Iwasaki W."/>
            <person name="Tanaka N."/>
            <person name="Takashima M."/>
        </authorList>
    </citation>
    <scope>NUCLEOTIDE SEQUENCE</scope>
    <source>
        <strain evidence="2">HIS019</strain>
    </source>
</reference>
<evidence type="ECO:0000256" key="1">
    <source>
        <dbReference type="SAM" id="MobiDB-lite"/>
    </source>
</evidence>
<proteinExistence type="predicted"/>
<dbReference type="Proteomes" id="UP001233271">
    <property type="component" value="Chromosome 1"/>
</dbReference>
<protein>
    <submittedName>
        <fullName evidence="2">Uncharacterized protein</fullName>
    </submittedName>
</protein>
<dbReference type="KEGG" id="ccac:CcaHIS019_0103610"/>
<feature type="compositionally biased region" description="Low complexity" evidence="1">
    <location>
        <begin position="1"/>
        <end position="13"/>
    </location>
</feature>
<feature type="compositionally biased region" description="Pro residues" evidence="1">
    <location>
        <begin position="14"/>
        <end position="29"/>
    </location>
</feature>